<dbReference type="Proteomes" id="UP000298347">
    <property type="component" value="Unassembled WGS sequence"/>
</dbReference>
<dbReference type="RefSeq" id="WP_135348714.1">
    <property type="nucleotide sequence ID" value="NZ_SRJD01000011.1"/>
</dbReference>
<dbReference type="InterPro" id="IPR050155">
    <property type="entry name" value="HAD-like_hydrolase_sf"/>
</dbReference>
<dbReference type="SFLD" id="SFLDG01135">
    <property type="entry name" value="C1.5.6:_HAD__Beta-PGM__Phospha"/>
    <property type="match status" value="1"/>
</dbReference>
<sequence>MGYRTALFDFDGTLADTKQCSIVATRKTFEHFGFQVPTDERIMAGMGIPLEVDLPKMIGRTFSERVLDEILDVFRNFYQESEQDTIRSFPHIPEVLSALKNSGVSIALVTSKSAAVAKRNVGQLQLGRWLDTMVCFGDSQTLRPKPAPDGVYAALKKLGDPSPDDSIMIGDAIYDVQMGQAAGIRTCAVTWGSGSDAELKAADPDYLLDRPEELETVILEAKSTSRTLHF</sequence>
<keyword evidence="2" id="KW-1185">Reference proteome</keyword>
<dbReference type="AlphaFoldDB" id="A0A4Z0GLE6"/>
<dbReference type="InterPro" id="IPR041492">
    <property type="entry name" value="HAD_2"/>
</dbReference>
<dbReference type="SFLD" id="SFLDS00003">
    <property type="entry name" value="Haloacid_Dehalogenase"/>
    <property type="match status" value="1"/>
</dbReference>
<protein>
    <submittedName>
        <fullName evidence="1">HAD family hydrolase</fullName>
    </submittedName>
</protein>
<dbReference type="InterPro" id="IPR023198">
    <property type="entry name" value="PGP-like_dom2"/>
</dbReference>
<dbReference type="GO" id="GO:0008967">
    <property type="term" value="F:phosphoglycolate phosphatase activity"/>
    <property type="evidence" value="ECO:0007669"/>
    <property type="project" value="TreeGrafter"/>
</dbReference>
<gene>
    <name evidence="1" type="ORF">E4665_10295</name>
</gene>
<dbReference type="GO" id="GO:0006281">
    <property type="term" value="P:DNA repair"/>
    <property type="evidence" value="ECO:0007669"/>
    <property type="project" value="TreeGrafter"/>
</dbReference>
<evidence type="ECO:0000313" key="2">
    <source>
        <dbReference type="Proteomes" id="UP000298347"/>
    </source>
</evidence>
<name>A0A4Z0GLE6_9BACL</name>
<dbReference type="SUPFAM" id="SSF56784">
    <property type="entry name" value="HAD-like"/>
    <property type="match status" value="1"/>
</dbReference>
<reference evidence="1 2" key="1">
    <citation type="journal article" date="2015" name="Int. J. Syst. Evol. Microbiol.">
        <title>Sporolactobacillus shoreae sp. nov. and Sporolactobacillus spathodeae sp. nov., two spore-forming lactic acid bacteria isolated from tree barks in Thailand.</title>
        <authorList>
            <person name="Thamacharoensuk T."/>
            <person name="Kitahara M."/>
            <person name="Ohkuma M."/>
            <person name="Thongchul N."/>
            <person name="Tanasupawat S."/>
        </authorList>
    </citation>
    <scope>NUCLEOTIDE SEQUENCE [LARGE SCALE GENOMIC DNA]</scope>
    <source>
        <strain evidence="1 2">BK92</strain>
    </source>
</reference>
<proteinExistence type="predicted"/>
<dbReference type="PANTHER" id="PTHR43434:SF26">
    <property type="entry name" value="PYROPHOSPHATASE PPAX"/>
    <property type="match status" value="1"/>
</dbReference>
<evidence type="ECO:0000313" key="1">
    <source>
        <dbReference type="EMBL" id="TGA97782.1"/>
    </source>
</evidence>
<dbReference type="Gene3D" id="1.10.150.240">
    <property type="entry name" value="Putative phosphatase, domain 2"/>
    <property type="match status" value="1"/>
</dbReference>
<dbReference type="InterPro" id="IPR023214">
    <property type="entry name" value="HAD_sf"/>
</dbReference>
<organism evidence="1 2">
    <name type="scientific">Sporolactobacillus shoreae</name>
    <dbReference type="NCBI Taxonomy" id="1465501"/>
    <lineage>
        <taxon>Bacteria</taxon>
        <taxon>Bacillati</taxon>
        <taxon>Bacillota</taxon>
        <taxon>Bacilli</taxon>
        <taxon>Bacillales</taxon>
        <taxon>Sporolactobacillaceae</taxon>
        <taxon>Sporolactobacillus</taxon>
    </lineage>
</organism>
<dbReference type="SFLD" id="SFLDG01129">
    <property type="entry name" value="C1.5:_HAD__Beta-PGM__Phosphata"/>
    <property type="match status" value="1"/>
</dbReference>
<dbReference type="Pfam" id="PF13419">
    <property type="entry name" value="HAD_2"/>
    <property type="match status" value="1"/>
</dbReference>
<dbReference type="InterPro" id="IPR036412">
    <property type="entry name" value="HAD-like_sf"/>
</dbReference>
<accession>A0A4Z0GLE6</accession>
<dbReference type="OrthoDB" id="9792518at2"/>
<dbReference type="PANTHER" id="PTHR43434">
    <property type="entry name" value="PHOSPHOGLYCOLATE PHOSPHATASE"/>
    <property type="match status" value="1"/>
</dbReference>
<comment type="caution">
    <text evidence="1">The sequence shown here is derived from an EMBL/GenBank/DDBJ whole genome shotgun (WGS) entry which is preliminary data.</text>
</comment>
<dbReference type="GO" id="GO:0005829">
    <property type="term" value="C:cytosol"/>
    <property type="evidence" value="ECO:0007669"/>
    <property type="project" value="TreeGrafter"/>
</dbReference>
<keyword evidence="1" id="KW-0378">Hydrolase</keyword>
<dbReference type="Gene3D" id="3.40.50.1000">
    <property type="entry name" value="HAD superfamily/HAD-like"/>
    <property type="match status" value="1"/>
</dbReference>
<dbReference type="EMBL" id="SRJD01000011">
    <property type="protein sequence ID" value="TGA97782.1"/>
    <property type="molecule type" value="Genomic_DNA"/>
</dbReference>